<name>A0ABT3RP63_9BACT</name>
<comment type="caution">
    <text evidence="2">The sequence shown here is derived from an EMBL/GenBank/DDBJ whole genome shotgun (WGS) entry which is preliminary data.</text>
</comment>
<dbReference type="RefSeq" id="WP_266055973.1">
    <property type="nucleotide sequence ID" value="NZ_JAPFQN010000004.1"/>
</dbReference>
<evidence type="ECO:0000313" key="2">
    <source>
        <dbReference type="EMBL" id="MCX2743588.1"/>
    </source>
</evidence>
<proteinExistence type="predicted"/>
<gene>
    <name evidence="2" type="ORF">OO013_06915</name>
</gene>
<evidence type="ECO:0000313" key="3">
    <source>
        <dbReference type="Proteomes" id="UP001209885"/>
    </source>
</evidence>
<dbReference type="Pfam" id="PF13557">
    <property type="entry name" value="Phenol_MetA_deg"/>
    <property type="match status" value="1"/>
</dbReference>
<protein>
    <recommendedName>
        <fullName evidence="4">Transporter</fullName>
    </recommendedName>
</protein>
<evidence type="ECO:0000256" key="1">
    <source>
        <dbReference type="SAM" id="SignalP"/>
    </source>
</evidence>
<keyword evidence="3" id="KW-1185">Reference proteome</keyword>
<keyword evidence="1" id="KW-0732">Signal</keyword>
<dbReference type="Proteomes" id="UP001209885">
    <property type="component" value="Unassembled WGS sequence"/>
</dbReference>
<feature type="signal peptide" evidence="1">
    <location>
        <begin position="1"/>
        <end position="21"/>
    </location>
</feature>
<dbReference type="InterPro" id="IPR025737">
    <property type="entry name" value="FApF"/>
</dbReference>
<evidence type="ECO:0008006" key="4">
    <source>
        <dbReference type="Google" id="ProtNLM"/>
    </source>
</evidence>
<sequence>MNFIKFLLTGSVFLLPLFISAQTELWSSNRPDGHAPIGVMGDHMHKKGELMFGYRFGIMEMDQLNQDSESISSEEVLEDYMVSPISSNANMHTFGVMYAPSDFVTVTLMGGYISKEGEMVNRMGQQINVASTGFIDPKVNFIFRVMDNNKQHIHANLGVSLPLASIEQRDDTPMAEQSLLAYPMQIGSGTTDPVIGFTYLGQQKDLSWGGQSSYTARLYDNSRDYRLGNELKMTGWFAYRISQSFSSSVRLSYLNTQSISGADDEMNPVMMPMFDVENSGKDQVMTGIGLNYYVSSGDLKNIRIGAEYIIPLYQHVNGIQMVMGQKIVVGIQYSL</sequence>
<reference evidence="2 3" key="1">
    <citation type="submission" date="2022-11" db="EMBL/GenBank/DDBJ databases">
        <title>The characterization of three novel Bacteroidetes species and genomic analysis of their roles in tidal elemental geochemical cycles.</title>
        <authorList>
            <person name="Ma K."/>
        </authorList>
    </citation>
    <scope>NUCLEOTIDE SEQUENCE [LARGE SCALE GENOMIC DNA]</scope>
    <source>
        <strain evidence="2 3">M17</strain>
    </source>
</reference>
<feature type="chain" id="PRO_5046663973" description="Transporter" evidence="1">
    <location>
        <begin position="22"/>
        <end position="335"/>
    </location>
</feature>
<organism evidence="2 3">
    <name type="scientific">Mangrovivirga halotolerans</name>
    <dbReference type="NCBI Taxonomy" id="2993936"/>
    <lineage>
        <taxon>Bacteria</taxon>
        <taxon>Pseudomonadati</taxon>
        <taxon>Bacteroidota</taxon>
        <taxon>Cytophagia</taxon>
        <taxon>Cytophagales</taxon>
        <taxon>Mangrovivirgaceae</taxon>
        <taxon>Mangrovivirga</taxon>
    </lineage>
</organism>
<accession>A0ABT3RP63</accession>
<dbReference type="EMBL" id="JAPFQN010000004">
    <property type="protein sequence ID" value="MCX2743588.1"/>
    <property type="molecule type" value="Genomic_DNA"/>
</dbReference>